<evidence type="ECO:0000256" key="2">
    <source>
        <dbReference type="ARBA" id="ARBA00004798"/>
    </source>
</evidence>
<feature type="active site" description="Phosphoserine intermediate" evidence="8">
    <location>
        <position position="69"/>
    </location>
</feature>
<keyword evidence="6 8" id="KW-0464">Manganese</keyword>
<dbReference type="Gene3D" id="3.40.720.10">
    <property type="entry name" value="Alkaline Phosphatase, subunit A"/>
    <property type="match status" value="1"/>
</dbReference>
<keyword evidence="4 8" id="KW-0479">Metal-binding</keyword>
<protein>
    <recommendedName>
        <fullName evidence="8 9">2,3-bisphosphoglycerate-independent phosphoglycerate mutase</fullName>
        <shortName evidence="8">BPG-independent PGAM</shortName>
        <shortName evidence="8">Phosphoglyceromutase</shortName>
        <shortName evidence="8">iPGM</shortName>
        <ecNumber evidence="8 9">5.4.2.12</ecNumber>
    </recommendedName>
</protein>
<evidence type="ECO:0000256" key="7">
    <source>
        <dbReference type="ARBA" id="ARBA00023235"/>
    </source>
</evidence>
<reference evidence="13" key="1">
    <citation type="journal article" date="2014" name="Int. J. Syst. Evol. Microbiol.">
        <title>Complete genome of a new Firmicutes species belonging to the dominant human colonic microbiota ('Ruminococcus bicirculans') reveals two chromosomes and a selective capacity to utilize plant glucans.</title>
        <authorList>
            <consortium name="NISC Comparative Sequencing Program"/>
            <person name="Wegmann U."/>
            <person name="Louis P."/>
            <person name="Goesmann A."/>
            <person name="Henrissat B."/>
            <person name="Duncan S.H."/>
            <person name="Flint H.J."/>
        </authorList>
    </citation>
    <scope>NUCLEOTIDE SEQUENCE</scope>
    <source>
        <strain evidence="13">NBRC 103408</strain>
    </source>
</reference>
<feature type="binding site" evidence="8">
    <location>
        <position position="197"/>
    </location>
    <ligand>
        <name>substrate</name>
    </ligand>
</feature>
<feature type="domain" description="BPG-independent PGAM N-terminal" evidence="12">
    <location>
        <begin position="89"/>
        <end position="299"/>
    </location>
</feature>
<feature type="compositionally biased region" description="Basic and acidic residues" evidence="10">
    <location>
        <begin position="517"/>
        <end position="526"/>
    </location>
</feature>
<keyword evidence="5 8" id="KW-0324">Glycolysis</keyword>
<evidence type="ECO:0000256" key="10">
    <source>
        <dbReference type="SAM" id="MobiDB-lite"/>
    </source>
</evidence>
<feature type="binding site" evidence="8">
    <location>
        <position position="19"/>
    </location>
    <ligand>
        <name>Mn(2+)</name>
        <dbReference type="ChEBI" id="CHEBI:29035"/>
        <label>2</label>
    </ligand>
</feature>
<evidence type="ECO:0000259" key="12">
    <source>
        <dbReference type="Pfam" id="PF06415"/>
    </source>
</evidence>
<keyword evidence="14" id="KW-1185">Reference proteome</keyword>
<dbReference type="InterPro" id="IPR017850">
    <property type="entry name" value="Alkaline_phosphatase_core_sf"/>
</dbReference>
<feature type="binding site" evidence="8">
    <location>
        <position position="465"/>
    </location>
    <ligand>
        <name>Mn(2+)</name>
        <dbReference type="ChEBI" id="CHEBI:29035"/>
        <label>1</label>
    </ligand>
</feature>
<feature type="region of interest" description="Disordered" evidence="10">
    <location>
        <begin position="506"/>
        <end position="526"/>
    </location>
</feature>
<dbReference type="Pfam" id="PF06415">
    <property type="entry name" value="iPGM_N"/>
    <property type="match status" value="1"/>
</dbReference>
<feature type="binding site" evidence="8">
    <location>
        <position position="405"/>
    </location>
    <ligand>
        <name>Mn(2+)</name>
        <dbReference type="ChEBI" id="CHEBI:29035"/>
        <label>1</label>
    </ligand>
</feature>
<reference evidence="13" key="2">
    <citation type="submission" date="2023-01" db="EMBL/GenBank/DDBJ databases">
        <title>Draft genome sequence of Sneathiella chinensis strain NBRC 103408.</title>
        <authorList>
            <person name="Sun Q."/>
            <person name="Mori K."/>
        </authorList>
    </citation>
    <scope>NUCLEOTIDE SEQUENCE</scope>
    <source>
        <strain evidence="13">NBRC 103408</strain>
    </source>
</reference>
<gene>
    <name evidence="8 13" type="primary">gpmI</name>
    <name evidence="13" type="ORF">GCM10007924_30980</name>
</gene>
<feature type="domain" description="Metalloenzyme" evidence="11">
    <location>
        <begin position="12"/>
        <end position="501"/>
    </location>
</feature>
<dbReference type="PANTHER" id="PTHR31637:SF0">
    <property type="entry name" value="2,3-BISPHOSPHOGLYCERATE-INDEPENDENT PHOSPHOGLYCERATE MUTASE"/>
    <property type="match status" value="1"/>
</dbReference>
<name>A0ABQ5U7V6_9PROT</name>
<evidence type="ECO:0000256" key="6">
    <source>
        <dbReference type="ARBA" id="ARBA00023211"/>
    </source>
</evidence>
<keyword evidence="7 8" id="KW-0413">Isomerase</keyword>
<feature type="binding site" evidence="8">
    <location>
        <position position="446"/>
    </location>
    <ligand>
        <name>Mn(2+)</name>
        <dbReference type="ChEBI" id="CHEBI:29035"/>
        <label>2</label>
    </ligand>
</feature>
<evidence type="ECO:0000256" key="5">
    <source>
        <dbReference type="ARBA" id="ARBA00023152"/>
    </source>
</evidence>
<sequence>MSTQTPVQEKRPVLLCILDGWGHRTDAADNAILRGNTPNWDRMVATRPMSLLGTSGEDVGLPEGQMGNSEVGHMTIGSGRVILQDLPRINRAIHTGELAKNAELNTLIDTLKKTGGACHIAGLLSPGGVHSHQDHMVALARIVADAGIRVYLHGFMDGRDTPPTSGADYVKEVAEALAAIPGASIATLCGRYFAMDRDMNWDRVILSYNAMFHGTGAAVTDPVAAIQDAYDHEETDEFLKPRILDGFAGMQDGDAFLMANFRADRARQMLNAITDEPFDGFDRGTMPKLATIVGMVEYSAALAPIVPALFPPVEVKNTLGQVTAMAGRKQLRIAETEKYAHVTFFLNGGEETVFDGEERILVPSPKVATYDLKPEMSAPEVLEKLLDAIRSDRFDLIVVNFANPDMVGHTGVMEAAIKAVETIDTCIGQLSEAVTAANGVMLVTADHGNIELMKDQTTHKPHTAHTTNLVPFVLAAGDSDLSLENGTLADVAPTVLGFMGLPVPEDMTGRNLASPGDTDRTRRAVS</sequence>
<dbReference type="InterPro" id="IPR036646">
    <property type="entry name" value="PGAM_B_sf"/>
</dbReference>
<comment type="pathway">
    <text evidence="2 8">Carbohydrate degradation; glycolysis; pyruvate from D-glyceraldehyde 3-phosphate: step 3/5.</text>
</comment>
<evidence type="ECO:0000259" key="11">
    <source>
        <dbReference type="Pfam" id="PF01676"/>
    </source>
</evidence>
<evidence type="ECO:0000256" key="9">
    <source>
        <dbReference type="NCBIfam" id="TIGR01307"/>
    </source>
</evidence>
<dbReference type="NCBIfam" id="TIGR01307">
    <property type="entry name" value="pgm_bpd_ind"/>
    <property type="match status" value="1"/>
</dbReference>
<dbReference type="EMBL" id="BSNF01000010">
    <property type="protein sequence ID" value="GLQ07876.1"/>
    <property type="molecule type" value="Genomic_DNA"/>
</dbReference>
<feature type="binding site" evidence="8">
    <location>
        <position position="69"/>
    </location>
    <ligand>
        <name>Mn(2+)</name>
        <dbReference type="ChEBI" id="CHEBI:29035"/>
        <label>2</label>
    </ligand>
</feature>
<comment type="similarity">
    <text evidence="3 8">Belongs to the BPG-independent phosphoglycerate mutase family.</text>
</comment>
<feature type="binding site" evidence="8">
    <location>
        <begin position="262"/>
        <end position="265"/>
    </location>
    <ligand>
        <name>substrate</name>
    </ligand>
</feature>
<proteinExistence type="inferred from homology"/>
<feature type="binding site" evidence="8">
    <location>
        <begin position="159"/>
        <end position="160"/>
    </location>
    <ligand>
        <name>substrate</name>
    </ligand>
</feature>
<feature type="binding site" evidence="8">
    <location>
        <position position="130"/>
    </location>
    <ligand>
        <name>substrate</name>
    </ligand>
</feature>
<dbReference type="SUPFAM" id="SSF53649">
    <property type="entry name" value="Alkaline phosphatase-like"/>
    <property type="match status" value="1"/>
</dbReference>
<comment type="function">
    <text evidence="8">Catalyzes the interconversion of 2-phosphoglycerate and 3-phosphoglycerate.</text>
</comment>
<dbReference type="EC" id="5.4.2.12" evidence="8 9"/>
<dbReference type="RefSeq" id="WP_169561993.1">
    <property type="nucleotide sequence ID" value="NZ_BSNF01000010.1"/>
</dbReference>
<dbReference type="PANTHER" id="PTHR31637">
    <property type="entry name" value="2,3-BISPHOSPHOGLYCERATE-INDEPENDENT PHOSPHOGLYCERATE MUTASE"/>
    <property type="match status" value="1"/>
</dbReference>
<dbReference type="InterPro" id="IPR006124">
    <property type="entry name" value="Metalloenzyme"/>
</dbReference>
<feature type="binding site" evidence="8">
    <location>
        <position position="409"/>
    </location>
    <ligand>
        <name>Mn(2+)</name>
        <dbReference type="ChEBI" id="CHEBI:29035"/>
        <label>1</label>
    </ligand>
</feature>
<dbReference type="HAMAP" id="MF_01038">
    <property type="entry name" value="GpmI"/>
    <property type="match status" value="1"/>
</dbReference>
<dbReference type="Gene3D" id="3.40.1450.10">
    <property type="entry name" value="BPG-independent phosphoglycerate mutase, domain B"/>
    <property type="match status" value="1"/>
</dbReference>
<comment type="caution">
    <text evidence="13">The sequence shown here is derived from an EMBL/GenBank/DDBJ whole genome shotgun (WGS) entry which is preliminary data.</text>
</comment>
<accession>A0ABQ5U7V6</accession>
<dbReference type="Pfam" id="PF01676">
    <property type="entry name" value="Metalloenzyme"/>
    <property type="match status" value="1"/>
</dbReference>
<evidence type="ECO:0000256" key="8">
    <source>
        <dbReference type="HAMAP-Rule" id="MF_01038"/>
    </source>
</evidence>
<comment type="subunit">
    <text evidence="8">Monomer.</text>
</comment>
<dbReference type="CDD" id="cd16010">
    <property type="entry name" value="iPGM"/>
    <property type="match status" value="1"/>
</dbReference>
<evidence type="ECO:0000256" key="4">
    <source>
        <dbReference type="ARBA" id="ARBA00022723"/>
    </source>
</evidence>
<organism evidence="13 14">
    <name type="scientific">Sneathiella chinensis</name>
    <dbReference type="NCBI Taxonomy" id="349750"/>
    <lineage>
        <taxon>Bacteria</taxon>
        <taxon>Pseudomonadati</taxon>
        <taxon>Pseudomonadota</taxon>
        <taxon>Alphaproteobacteria</taxon>
        <taxon>Sneathiellales</taxon>
        <taxon>Sneathiellaceae</taxon>
        <taxon>Sneathiella</taxon>
    </lineage>
</organism>
<dbReference type="SUPFAM" id="SSF64158">
    <property type="entry name" value="2,3-Bisphosphoglycerate-independent phosphoglycerate mutase, substrate-binding domain"/>
    <property type="match status" value="1"/>
</dbReference>
<evidence type="ECO:0000313" key="14">
    <source>
        <dbReference type="Proteomes" id="UP001161409"/>
    </source>
</evidence>
<evidence type="ECO:0000256" key="1">
    <source>
        <dbReference type="ARBA" id="ARBA00000370"/>
    </source>
</evidence>
<feature type="binding site" evidence="8">
    <location>
        <position position="447"/>
    </location>
    <ligand>
        <name>Mn(2+)</name>
        <dbReference type="ChEBI" id="CHEBI:29035"/>
        <label>2</label>
    </ligand>
</feature>
<evidence type="ECO:0000256" key="3">
    <source>
        <dbReference type="ARBA" id="ARBA00008819"/>
    </source>
</evidence>
<dbReference type="InterPro" id="IPR005995">
    <property type="entry name" value="Pgm_bpd_ind"/>
</dbReference>
<feature type="binding site" evidence="8">
    <location>
        <position position="191"/>
    </location>
    <ligand>
        <name>substrate</name>
    </ligand>
</feature>
<dbReference type="Proteomes" id="UP001161409">
    <property type="component" value="Unassembled WGS sequence"/>
</dbReference>
<comment type="catalytic activity">
    <reaction evidence="1 8">
        <text>(2R)-2-phosphoglycerate = (2R)-3-phosphoglycerate</text>
        <dbReference type="Rhea" id="RHEA:15901"/>
        <dbReference type="ChEBI" id="CHEBI:58272"/>
        <dbReference type="ChEBI" id="CHEBI:58289"/>
        <dbReference type="EC" id="5.4.2.12"/>
    </reaction>
</comment>
<dbReference type="InterPro" id="IPR011258">
    <property type="entry name" value="BPG-indep_PGM_N"/>
</dbReference>
<dbReference type="PIRSF" id="PIRSF001492">
    <property type="entry name" value="IPGAM"/>
    <property type="match status" value="1"/>
</dbReference>
<evidence type="ECO:0000313" key="13">
    <source>
        <dbReference type="EMBL" id="GLQ07876.1"/>
    </source>
</evidence>
<comment type="cofactor">
    <cofactor evidence="8">
        <name>Mn(2+)</name>
        <dbReference type="ChEBI" id="CHEBI:29035"/>
    </cofactor>
    <text evidence="8">Binds 2 manganese ions per subunit.</text>
</comment>
<feature type="binding site" evidence="8">
    <location>
        <position position="338"/>
    </location>
    <ligand>
        <name>substrate</name>
    </ligand>
</feature>